<sequence>MCGFCGTWLERTSRSFQSSTSHFHACERVQTANYQDRLTAFYFWLPATSPPLIVEPRPGLITTASGQLQETRNSSLFEEIYNFYL</sequence>
<dbReference type="AlphaFoldDB" id="A0A7R8Z1Q6"/>
<keyword evidence="2" id="KW-1185">Reference proteome</keyword>
<gene>
    <name evidence="1" type="ORF">HERILL_LOCUS16242</name>
</gene>
<dbReference type="Proteomes" id="UP000594454">
    <property type="component" value="Chromosome 7"/>
</dbReference>
<name>A0A7R8Z1Q6_HERIL</name>
<organism evidence="1 2">
    <name type="scientific">Hermetia illucens</name>
    <name type="common">Black soldier fly</name>
    <dbReference type="NCBI Taxonomy" id="343691"/>
    <lineage>
        <taxon>Eukaryota</taxon>
        <taxon>Metazoa</taxon>
        <taxon>Ecdysozoa</taxon>
        <taxon>Arthropoda</taxon>
        <taxon>Hexapoda</taxon>
        <taxon>Insecta</taxon>
        <taxon>Pterygota</taxon>
        <taxon>Neoptera</taxon>
        <taxon>Endopterygota</taxon>
        <taxon>Diptera</taxon>
        <taxon>Brachycera</taxon>
        <taxon>Stratiomyomorpha</taxon>
        <taxon>Stratiomyidae</taxon>
        <taxon>Hermetiinae</taxon>
        <taxon>Hermetia</taxon>
    </lineage>
</organism>
<evidence type="ECO:0000313" key="2">
    <source>
        <dbReference type="Proteomes" id="UP000594454"/>
    </source>
</evidence>
<reference evidence="1 2" key="1">
    <citation type="submission" date="2020-11" db="EMBL/GenBank/DDBJ databases">
        <authorList>
            <person name="Wallbank WR R."/>
            <person name="Pardo Diaz C."/>
            <person name="Kozak K."/>
            <person name="Martin S."/>
            <person name="Jiggins C."/>
            <person name="Moest M."/>
            <person name="Warren A I."/>
            <person name="Generalovic N T."/>
            <person name="Byers J.R.P. K."/>
            <person name="Montejo-Kovacevich G."/>
            <person name="Yen C E."/>
        </authorList>
    </citation>
    <scope>NUCLEOTIDE SEQUENCE [LARGE SCALE GENOMIC DNA]</scope>
</reference>
<evidence type="ECO:0000313" key="1">
    <source>
        <dbReference type="EMBL" id="CAD7093999.1"/>
    </source>
</evidence>
<accession>A0A7R8Z1Q6</accession>
<protein>
    <submittedName>
        <fullName evidence="1">Uncharacterized protein</fullName>
    </submittedName>
</protein>
<dbReference type="EMBL" id="LR899015">
    <property type="protein sequence ID" value="CAD7093999.1"/>
    <property type="molecule type" value="Genomic_DNA"/>
</dbReference>
<dbReference type="InParanoid" id="A0A7R8Z1Q6"/>
<proteinExistence type="predicted"/>